<feature type="signal peptide" evidence="1">
    <location>
        <begin position="1"/>
        <end position="22"/>
    </location>
</feature>
<organism evidence="2 3">
    <name type="scientific">Epilithonimonas hispanica</name>
    <dbReference type="NCBI Taxonomy" id="358687"/>
    <lineage>
        <taxon>Bacteria</taxon>
        <taxon>Pseudomonadati</taxon>
        <taxon>Bacteroidota</taxon>
        <taxon>Flavobacteriia</taxon>
        <taxon>Flavobacteriales</taxon>
        <taxon>Weeksellaceae</taxon>
        <taxon>Chryseobacterium group</taxon>
        <taxon>Epilithonimonas</taxon>
    </lineage>
</organism>
<sequence>MKNLTKLTFALFAFMLLLTACGKDDDNSLTKDKKLTKVIYRQNVNSTKVLNYKYDSDGRLIQIDLDDTTMPFIKFNYINKDQIGRIEFPSNSMSFDYTYTANSPLPNSIYIEDGSHHATADVTFIDGNLNFKTVDIDRTLTAVNTTDRSFKSIIDGVSSFKFNFDHTKKNGLGNQKALNIPIALTGNIETLYLLQLNTQVINSIQLSNGNTQTLELEFEYDTEGYITKTKDGKIEYFYQ</sequence>
<dbReference type="PROSITE" id="PS51257">
    <property type="entry name" value="PROKAR_LIPOPROTEIN"/>
    <property type="match status" value="1"/>
</dbReference>
<reference evidence="2 3" key="1">
    <citation type="journal article" date="2006" name="Int. J. Syst. Evol. Microbiol.">
        <title>Chryseobacterium hispanicum sp. nov., isolated from the drinking water distribution system of Sevilla, Spain.</title>
        <authorList>
            <person name="Gallego V."/>
            <person name="Garcia M.T."/>
            <person name="Ventosa A."/>
        </authorList>
    </citation>
    <scope>NUCLEOTIDE SEQUENCE [LARGE SCALE GENOMIC DNA]</scope>
    <source>
        <strain evidence="2 3">KCTC 22104</strain>
    </source>
</reference>
<dbReference type="AlphaFoldDB" id="A0A3D9CNM1"/>
<name>A0A3D9CNM1_9FLAO</name>
<keyword evidence="1" id="KW-0732">Signal</keyword>
<dbReference type="Proteomes" id="UP000256326">
    <property type="component" value="Unassembled WGS sequence"/>
</dbReference>
<accession>A0A3D9CNM1</accession>
<gene>
    <name evidence="2" type="ORF">DRF58_15390</name>
</gene>
<evidence type="ECO:0000313" key="3">
    <source>
        <dbReference type="Proteomes" id="UP000256326"/>
    </source>
</evidence>
<evidence type="ECO:0000313" key="2">
    <source>
        <dbReference type="EMBL" id="REC67353.1"/>
    </source>
</evidence>
<evidence type="ECO:0008006" key="4">
    <source>
        <dbReference type="Google" id="ProtNLM"/>
    </source>
</evidence>
<evidence type="ECO:0000256" key="1">
    <source>
        <dbReference type="SAM" id="SignalP"/>
    </source>
</evidence>
<dbReference type="RefSeq" id="WP_078704107.1">
    <property type="nucleotide sequence ID" value="NZ_JBHLVV010000014.1"/>
</dbReference>
<protein>
    <recommendedName>
        <fullName evidence="4">YD repeat-containing protein</fullName>
    </recommendedName>
</protein>
<comment type="caution">
    <text evidence="2">The sequence shown here is derived from an EMBL/GenBank/DDBJ whole genome shotgun (WGS) entry which is preliminary data.</text>
</comment>
<feature type="chain" id="PRO_5017646980" description="YD repeat-containing protein" evidence="1">
    <location>
        <begin position="23"/>
        <end position="239"/>
    </location>
</feature>
<dbReference type="EMBL" id="QNUG01000045">
    <property type="protein sequence ID" value="REC67353.1"/>
    <property type="molecule type" value="Genomic_DNA"/>
</dbReference>
<proteinExistence type="predicted"/>
<keyword evidence="3" id="KW-1185">Reference proteome</keyword>